<keyword evidence="2" id="KW-1185">Reference proteome</keyword>
<evidence type="ECO:0000313" key="2">
    <source>
        <dbReference type="Proteomes" id="UP000054324"/>
    </source>
</evidence>
<dbReference type="RefSeq" id="XP_009176176.1">
    <property type="nucleotide sequence ID" value="XM_009177912.1"/>
</dbReference>
<accession>A0A074ZA06</accession>
<dbReference type="GeneID" id="20325461"/>
<dbReference type="AlphaFoldDB" id="A0A074ZA06"/>
<reference evidence="1 2" key="1">
    <citation type="submission" date="2013-11" db="EMBL/GenBank/DDBJ databases">
        <title>Opisthorchis viverrini - life in the bile duct.</title>
        <authorList>
            <person name="Young N.D."/>
            <person name="Nagarajan N."/>
            <person name="Lin S.J."/>
            <person name="Korhonen P.K."/>
            <person name="Jex A.R."/>
            <person name="Hall R.S."/>
            <person name="Safavi-Hemami H."/>
            <person name="Kaewkong W."/>
            <person name="Bertrand D."/>
            <person name="Gao S."/>
            <person name="Seet Q."/>
            <person name="Wongkham S."/>
            <person name="Teh B.T."/>
            <person name="Wongkham C."/>
            <person name="Intapan P.M."/>
            <person name="Maleewong W."/>
            <person name="Yang X."/>
            <person name="Hu M."/>
            <person name="Wang Z."/>
            <person name="Hofmann A."/>
            <person name="Sternberg P.W."/>
            <person name="Tan P."/>
            <person name="Wang J."/>
            <person name="Gasser R.B."/>
        </authorList>
    </citation>
    <scope>NUCLEOTIDE SEQUENCE [LARGE SCALE GENOMIC DNA]</scope>
</reference>
<dbReference type="CTD" id="20325461"/>
<proteinExistence type="predicted"/>
<evidence type="ECO:0000313" key="1">
    <source>
        <dbReference type="EMBL" id="KER20070.1"/>
    </source>
</evidence>
<organism evidence="1 2">
    <name type="scientific">Opisthorchis viverrini</name>
    <name type="common">Southeast Asian liver fluke</name>
    <dbReference type="NCBI Taxonomy" id="6198"/>
    <lineage>
        <taxon>Eukaryota</taxon>
        <taxon>Metazoa</taxon>
        <taxon>Spiralia</taxon>
        <taxon>Lophotrochozoa</taxon>
        <taxon>Platyhelminthes</taxon>
        <taxon>Trematoda</taxon>
        <taxon>Digenea</taxon>
        <taxon>Opisthorchiida</taxon>
        <taxon>Opisthorchiata</taxon>
        <taxon>Opisthorchiidae</taxon>
        <taxon>Opisthorchis</taxon>
    </lineage>
</organism>
<sequence length="73" mass="8044">MKFKMAEESQHETPALAALNTSVRLSFISETGSGVVMRPSEDDPTSYGPSRLFESLFTSTAAPQHTRDLIALW</sequence>
<protein>
    <submittedName>
        <fullName evidence="1">Uncharacterized protein</fullName>
    </submittedName>
</protein>
<gene>
    <name evidence="1" type="ORF">T265_11293</name>
</gene>
<dbReference type="Proteomes" id="UP000054324">
    <property type="component" value="Unassembled WGS sequence"/>
</dbReference>
<dbReference type="KEGG" id="ovi:T265_11293"/>
<name>A0A074ZA06_OPIVI</name>
<dbReference type="EMBL" id="KL597097">
    <property type="protein sequence ID" value="KER20070.1"/>
    <property type="molecule type" value="Genomic_DNA"/>
</dbReference>